<proteinExistence type="predicted"/>
<dbReference type="AlphaFoldDB" id="A0A523UWD5"/>
<gene>
    <name evidence="2" type="ORF">E3J59_02635</name>
</gene>
<dbReference type="InterPro" id="IPR052024">
    <property type="entry name" value="Methanogen_methyltrans"/>
</dbReference>
<dbReference type="EMBL" id="SOJK01000112">
    <property type="protein sequence ID" value="TET46856.1"/>
    <property type="molecule type" value="Genomic_DNA"/>
</dbReference>
<accession>A0A523UWD5</accession>
<evidence type="ECO:0000259" key="1">
    <source>
        <dbReference type="Pfam" id="PF01208"/>
    </source>
</evidence>
<dbReference type="Proteomes" id="UP000320679">
    <property type="component" value="Unassembled WGS sequence"/>
</dbReference>
<name>A0A523UWD5_UNCAE</name>
<feature type="domain" description="Uroporphyrinogen decarboxylase (URO-D)" evidence="1">
    <location>
        <begin position="218"/>
        <end position="407"/>
    </location>
</feature>
<dbReference type="Pfam" id="PF01208">
    <property type="entry name" value="URO-D"/>
    <property type="match status" value="1"/>
</dbReference>
<evidence type="ECO:0000313" key="2">
    <source>
        <dbReference type="EMBL" id="TET46856.1"/>
    </source>
</evidence>
<dbReference type="GO" id="GO:0006779">
    <property type="term" value="P:porphyrin-containing compound biosynthetic process"/>
    <property type="evidence" value="ECO:0007669"/>
    <property type="project" value="InterPro"/>
</dbReference>
<dbReference type="PANTHER" id="PTHR47099">
    <property type="entry name" value="METHYLCOBAMIDE:COM METHYLTRANSFERASE MTBA"/>
    <property type="match status" value="1"/>
</dbReference>
<dbReference type="SUPFAM" id="SSF51726">
    <property type="entry name" value="UROD/MetE-like"/>
    <property type="match status" value="1"/>
</dbReference>
<dbReference type="GO" id="GO:0004853">
    <property type="term" value="F:uroporphyrinogen decarboxylase activity"/>
    <property type="evidence" value="ECO:0007669"/>
    <property type="project" value="InterPro"/>
</dbReference>
<dbReference type="PANTHER" id="PTHR47099:SF1">
    <property type="entry name" value="METHYLCOBAMIDE:COM METHYLTRANSFERASE MTBA"/>
    <property type="match status" value="1"/>
</dbReference>
<comment type="caution">
    <text evidence="2">The sequence shown here is derived from an EMBL/GenBank/DDBJ whole genome shotgun (WGS) entry which is preliminary data.</text>
</comment>
<organism evidence="2 3">
    <name type="scientific">Aerophobetes bacterium</name>
    <dbReference type="NCBI Taxonomy" id="2030807"/>
    <lineage>
        <taxon>Bacteria</taxon>
        <taxon>Candidatus Aerophobota</taxon>
    </lineage>
</organism>
<sequence length="421" mass="47036">MTKKERVKMALSHKEPDRVPLFELTVANPVLESVLGRKIAGFGTGEAKAAGIRAAMEGREARRATVKENVEGMLEMYEKVGFDMYWHDPTAYLAPVEMGLPGNITANYIFDVTIEEIERNTFRIESKEHGFWSIEKYEEESDTCVTVNGGIKEEGIKELRRYIDYLERAEITPLHPCLQDGLEGIKIAVEREKVEEDGMFVLGAADIACPTFLPYFPLFLQAMIDEPRLVERYMEATTEGMMAILRPQLEMGVDGILGAVDWCYGGGPLFSPQMFKRFMVPHLKRIADECHRYGVPYIKHLDGNTTALLNMLVYEVGIDGLHSIEPPAGMDISWIKKKYGDKITLLGNIDCGHLLTFGSKEKIIEGVKRIIEVASPGGGHVFSSSNSIHSGVSPDTFWTMIKAVREFGKYPISISDQPGSS</sequence>
<dbReference type="Gene3D" id="3.20.20.210">
    <property type="match status" value="1"/>
</dbReference>
<protein>
    <recommendedName>
        <fullName evidence="1">Uroporphyrinogen decarboxylase (URO-D) domain-containing protein</fullName>
    </recommendedName>
</protein>
<dbReference type="InterPro" id="IPR038071">
    <property type="entry name" value="UROD/MetE-like_sf"/>
</dbReference>
<evidence type="ECO:0000313" key="3">
    <source>
        <dbReference type="Proteomes" id="UP000320679"/>
    </source>
</evidence>
<dbReference type="InterPro" id="IPR000257">
    <property type="entry name" value="Uroporphyrinogen_deCOase"/>
</dbReference>
<reference evidence="2 3" key="1">
    <citation type="submission" date="2019-03" db="EMBL/GenBank/DDBJ databases">
        <title>Metabolic potential of uncultured bacteria and archaea associated with petroleum seepage in deep-sea sediments.</title>
        <authorList>
            <person name="Dong X."/>
            <person name="Hubert C."/>
        </authorList>
    </citation>
    <scope>NUCLEOTIDE SEQUENCE [LARGE SCALE GENOMIC DNA]</scope>
    <source>
        <strain evidence="2">E29_bin78</strain>
    </source>
</reference>